<dbReference type="Gene3D" id="1.20.1220.12">
    <property type="entry name" value="Malate synthase, domain III"/>
    <property type="match status" value="1"/>
</dbReference>
<dbReference type="EC" id="2.3.3.9" evidence="2"/>
<sequence>MAGVEVTGGPVDRSEEILTPEALAFVGELQSRFGARRDELLERRRARREEIARTGRLDFLPETASVRSDPSWRVAEAPPALTDRRVEITGPTERKMTINALNSGANVWLADLEDANTPHWANVVSGQVNLYDAVRRTISFSQGDKSYALRSDGPLATIVVRPRGWHLDERHVLVDGRPVVGALVDFGLHFFHNAAELLSRGSGPYFYLPKMESHLEARLWNDVFSFAESTLGIADGTVRATVLIETIPAAFEMEEILYELRTHMSGLNAGRWDYLFSIIKNFRDAGADFILPERNAVTMTAPCMRAYTELLVRTCHKRGAFAMGGMAAFIPTRKDPEVTEQALAKVRADKEREAGDGFDGSWVAHPDLVPICKEVFDAALGSSPNQLARLRSEVSVTADQLLDIKATPGDVTEAGLRNNVSVALQYLAAWLGGNGAVAIFNLMEDAATAEISRSQIWQWIRNDVKLDTGAVVTADLVRQIGDEELAKIRASYGDAFDEQRFAQARQLFEQVALADDYEDFLTIPAYALID</sequence>
<evidence type="ECO:0000313" key="10">
    <source>
        <dbReference type="EMBL" id="MFC3762134.1"/>
    </source>
</evidence>
<dbReference type="Gene3D" id="3.20.20.360">
    <property type="entry name" value="Malate synthase, domain 3"/>
    <property type="match status" value="1"/>
</dbReference>
<evidence type="ECO:0000313" key="11">
    <source>
        <dbReference type="Proteomes" id="UP001595699"/>
    </source>
</evidence>
<evidence type="ECO:0000256" key="4">
    <source>
        <dbReference type="ARBA" id="ARBA00022532"/>
    </source>
</evidence>
<comment type="caution">
    <text evidence="10">The sequence shown here is derived from an EMBL/GenBank/DDBJ whole genome shotgun (WGS) entry which is preliminary data.</text>
</comment>
<name>A0ABV7YCQ8_9ACTN</name>
<dbReference type="Proteomes" id="UP001595699">
    <property type="component" value="Unassembled WGS sequence"/>
</dbReference>
<protein>
    <recommendedName>
        <fullName evidence="2">malate synthase</fullName>
        <ecNumber evidence="2">2.3.3.9</ecNumber>
    </recommendedName>
</protein>
<dbReference type="PANTHER" id="PTHR42902:SF1">
    <property type="entry name" value="MALATE SYNTHASE 1-RELATED"/>
    <property type="match status" value="1"/>
</dbReference>
<keyword evidence="3" id="KW-0329">Glyoxylate bypass</keyword>
<dbReference type="CDD" id="cd00727">
    <property type="entry name" value="malate_synt_A"/>
    <property type="match status" value="1"/>
</dbReference>
<feature type="domain" description="Malate synthase N-terminal" evidence="8">
    <location>
        <begin position="3"/>
        <end position="64"/>
    </location>
</feature>
<evidence type="ECO:0000256" key="6">
    <source>
        <dbReference type="ARBA" id="ARBA00047918"/>
    </source>
</evidence>
<dbReference type="EMBL" id="JBHRZH010000012">
    <property type="protein sequence ID" value="MFC3762134.1"/>
    <property type="molecule type" value="Genomic_DNA"/>
</dbReference>
<dbReference type="InterPro" id="IPR006252">
    <property type="entry name" value="Malate_synthA"/>
</dbReference>
<dbReference type="InterPro" id="IPR011076">
    <property type="entry name" value="Malate_synth_sf"/>
</dbReference>
<evidence type="ECO:0000256" key="5">
    <source>
        <dbReference type="ARBA" id="ARBA00022679"/>
    </source>
</evidence>
<evidence type="ECO:0000256" key="2">
    <source>
        <dbReference type="ARBA" id="ARBA00012636"/>
    </source>
</evidence>
<evidence type="ECO:0000259" key="8">
    <source>
        <dbReference type="Pfam" id="PF20656"/>
    </source>
</evidence>
<dbReference type="SUPFAM" id="SSF51645">
    <property type="entry name" value="Malate synthase G"/>
    <property type="match status" value="1"/>
</dbReference>
<dbReference type="InterPro" id="IPR001465">
    <property type="entry name" value="Malate_synthase_TIM"/>
</dbReference>
<dbReference type="InterPro" id="IPR044856">
    <property type="entry name" value="Malate_synth_C_sf"/>
</dbReference>
<keyword evidence="4" id="KW-0816">Tricarboxylic acid cycle</keyword>
<dbReference type="Pfam" id="PF20659">
    <property type="entry name" value="MS_C"/>
    <property type="match status" value="1"/>
</dbReference>
<evidence type="ECO:0000259" key="9">
    <source>
        <dbReference type="Pfam" id="PF20659"/>
    </source>
</evidence>
<dbReference type="InterPro" id="IPR048356">
    <property type="entry name" value="MS_N"/>
</dbReference>
<keyword evidence="10" id="KW-0012">Acyltransferase</keyword>
<dbReference type="NCBIfam" id="TIGR01344">
    <property type="entry name" value="malate_syn_A"/>
    <property type="match status" value="1"/>
</dbReference>
<accession>A0ABV7YCQ8</accession>
<dbReference type="Pfam" id="PF20656">
    <property type="entry name" value="MS_N"/>
    <property type="match status" value="1"/>
</dbReference>
<dbReference type="PANTHER" id="PTHR42902">
    <property type="entry name" value="MALATE SYNTHASE"/>
    <property type="match status" value="1"/>
</dbReference>
<keyword evidence="5 10" id="KW-0808">Transferase</keyword>
<dbReference type="InterPro" id="IPR046363">
    <property type="entry name" value="MS_N_TIM-barrel_dom"/>
</dbReference>
<evidence type="ECO:0000256" key="1">
    <source>
        <dbReference type="ARBA" id="ARBA00006394"/>
    </source>
</evidence>
<dbReference type="InterPro" id="IPR048355">
    <property type="entry name" value="MS_C"/>
</dbReference>
<dbReference type="PIRSF" id="PIRSF001363">
    <property type="entry name" value="Malate_synth"/>
    <property type="match status" value="1"/>
</dbReference>
<dbReference type="RefSeq" id="WP_205120679.1">
    <property type="nucleotide sequence ID" value="NZ_JAFBCM010000001.1"/>
</dbReference>
<proteinExistence type="inferred from homology"/>
<evidence type="ECO:0000256" key="3">
    <source>
        <dbReference type="ARBA" id="ARBA00022435"/>
    </source>
</evidence>
<evidence type="ECO:0000259" key="7">
    <source>
        <dbReference type="Pfam" id="PF01274"/>
    </source>
</evidence>
<reference evidence="11" key="1">
    <citation type="journal article" date="2019" name="Int. J. Syst. Evol. Microbiol.">
        <title>The Global Catalogue of Microorganisms (GCM) 10K type strain sequencing project: providing services to taxonomists for standard genome sequencing and annotation.</title>
        <authorList>
            <consortium name="The Broad Institute Genomics Platform"/>
            <consortium name="The Broad Institute Genome Sequencing Center for Infectious Disease"/>
            <person name="Wu L."/>
            <person name="Ma J."/>
        </authorList>
    </citation>
    <scope>NUCLEOTIDE SEQUENCE [LARGE SCALE GENOMIC DNA]</scope>
    <source>
        <strain evidence="11">CGMCC 4.7241</strain>
    </source>
</reference>
<comment type="catalytic activity">
    <reaction evidence="6">
        <text>glyoxylate + acetyl-CoA + H2O = (S)-malate + CoA + H(+)</text>
        <dbReference type="Rhea" id="RHEA:18181"/>
        <dbReference type="ChEBI" id="CHEBI:15377"/>
        <dbReference type="ChEBI" id="CHEBI:15378"/>
        <dbReference type="ChEBI" id="CHEBI:15589"/>
        <dbReference type="ChEBI" id="CHEBI:36655"/>
        <dbReference type="ChEBI" id="CHEBI:57287"/>
        <dbReference type="ChEBI" id="CHEBI:57288"/>
        <dbReference type="EC" id="2.3.3.9"/>
    </reaction>
</comment>
<keyword evidence="11" id="KW-1185">Reference proteome</keyword>
<feature type="domain" description="Malate synthase C-terminal" evidence="9">
    <location>
        <begin position="411"/>
        <end position="528"/>
    </location>
</feature>
<dbReference type="GO" id="GO:0004474">
    <property type="term" value="F:malate synthase activity"/>
    <property type="evidence" value="ECO:0007669"/>
    <property type="project" value="UniProtKB-EC"/>
</dbReference>
<dbReference type="Pfam" id="PF01274">
    <property type="entry name" value="MS_TIM-barrel"/>
    <property type="match status" value="1"/>
</dbReference>
<feature type="domain" description="Malate synthase TIM barrel" evidence="7">
    <location>
        <begin position="157"/>
        <end position="404"/>
    </location>
</feature>
<comment type="similarity">
    <text evidence="1">Belongs to the malate synthase family.</text>
</comment>
<organism evidence="10 11">
    <name type="scientific">Tenggerimyces flavus</name>
    <dbReference type="NCBI Taxonomy" id="1708749"/>
    <lineage>
        <taxon>Bacteria</taxon>
        <taxon>Bacillati</taxon>
        <taxon>Actinomycetota</taxon>
        <taxon>Actinomycetes</taxon>
        <taxon>Propionibacteriales</taxon>
        <taxon>Nocardioidaceae</taxon>
        <taxon>Tenggerimyces</taxon>
    </lineage>
</organism>
<gene>
    <name evidence="10" type="primary">aceB</name>
    <name evidence="10" type="ORF">ACFOUW_14935</name>
</gene>